<name>A0A5N6Z032_9EURO</name>
<evidence type="ECO:0000313" key="3">
    <source>
        <dbReference type="EMBL" id="KAE8351031.1"/>
    </source>
</evidence>
<feature type="region of interest" description="Disordered" evidence="1">
    <location>
        <begin position="42"/>
        <end position="86"/>
    </location>
</feature>
<dbReference type="AlphaFoldDB" id="A0A5N6Z032"/>
<dbReference type="SUPFAM" id="SSF143447">
    <property type="entry name" value="AMMECR1-like"/>
    <property type="match status" value="1"/>
</dbReference>
<sequence>MASPAQCYYCFECLAASYTGQEPASLTTVEELWERHEQFKKISALQDPDESVSLRESESLDQQSDDDDDIDEGSTGGSSKSKERGAWAMKLPNISRLQSQISSDSSSATTPSTASSNSSHSVLSSSTVTTMTTPSSQSLQSDASNWRRQREKDRQYPLFVTWNTVSKSGRKSLRGCIGTFETQELAAGLKSYALTSAFEDSRFSPIPANTLPSLSCSLTLLGSFEPCTNALDWILGVHGIRISFIHRGRRYGATYLPDVPVEQGWTKEQTLRSLMDKAGWDGLSEGMARRLLRGSSSGNHTSSASKPWEQVSDFRVVKYQGLKASASYAEWQEWRQWVLSLGDESEQLLDPAR</sequence>
<reference evidence="4" key="1">
    <citation type="submission" date="2019-04" db="EMBL/GenBank/DDBJ databases">
        <title>Friends and foes A comparative genomics studyof 23 Aspergillus species from section Flavi.</title>
        <authorList>
            <consortium name="DOE Joint Genome Institute"/>
            <person name="Kjaerbolling I."/>
            <person name="Vesth T."/>
            <person name="Frisvad J.C."/>
            <person name="Nybo J.L."/>
            <person name="Theobald S."/>
            <person name="Kildgaard S."/>
            <person name="Isbrandt T."/>
            <person name="Kuo A."/>
            <person name="Sato A."/>
            <person name="Lyhne E.K."/>
            <person name="Kogle M.E."/>
            <person name="Wiebenga A."/>
            <person name="Kun R.S."/>
            <person name="Lubbers R.J."/>
            <person name="Makela M.R."/>
            <person name="Barry K."/>
            <person name="Chovatia M."/>
            <person name="Clum A."/>
            <person name="Daum C."/>
            <person name="Haridas S."/>
            <person name="He G."/>
            <person name="LaButti K."/>
            <person name="Lipzen A."/>
            <person name="Mondo S."/>
            <person name="Riley R."/>
            <person name="Salamov A."/>
            <person name="Simmons B.A."/>
            <person name="Magnuson J.K."/>
            <person name="Henrissat B."/>
            <person name="Mortensen U.H."/>
            <person name="Larsen T.O."/>
            <person name="Devries R.P."/>
            <person name="Grigoriev I.V."/>
            <person name="Machida M."/>
            <person name="Baker S.E."/>
            <person name="Andersen M.R."/>
        </authorList>
    </citation>
    <scope>NUCLEOTIDE SEQUENCE [LARGE SCALE GENOMIC DNA]</scope>
    <source>
        <strain evidence="4">CBS 553.77</strain>
    </source>
</reference>
<dbReference type="Pfam" id="PF01871">
    <property type="entry name" value="AMMECR1"/>
    <property type="match status" value="1"/>
</dbReference>
<feature type="domain" description="AMMECR1" evidence="2">
    <location>
        <begin position="115"/>
        <end position="335"/>
    </location>
</feature>
<dbReference type="PANTHER" id="PTHR13016:SF0">
    <property type="entry name" value="AMME SYNDROME CANDIDATE GENE 1 PROTEIN"/>
    <property type="match status" value="1"/>
</dbReference>
<evidence type="ECO:0000313" key="4">
    <source>
        <dbReference type="Proteomes" id="UP000327118"/>
    </source>
</evidence>
<dbReference type="InterPro" id="IPR027485">
    <property type="entry name" value="AMMECR1_N"/>
</dbReference>
<organism evidence="3 4">
    <name type="scientific">Aspergillus coremiiformis</name>
    <dbReference type="NCBI Taxonomy" id="138285"/>
    <lineage>
        <taxon>Eukaryota</taxon>
        <taxon>Fungi</taxon>
        <taxon>Dikarya</taxon>
        <taxon>Ascomycota</taxon>
        <taxon>Pezizomycotina</taxon>
        <taxon>Eurotiomycetes</taxon>
        <taxon>Eurotiomycetidae</taxon>
        <taxon>Eurotiales</taxon>
        <taxon>Aspergillaceae</taxon>
        <taxon>Aspergillus</taxon>
        <taxon>Aspergillus subgen. Circumdati</taxon>
    </lineage>
</organism>
<dbReference type="Gene3D" id="3.30.700.20">
    <property type="entry name" value="Hypothetical protein ph0010, domain 1"/>
    <property type="match status" value="1"/>
</dbReference>
<feature type="compositionally biased region" description="Acidic residues" evidence="1">
    <location>
        <begin position="63"/>
        <end position="72"/>
    </location>
</feature>
<dbReference type="Proteomes" id="UP000327118">
    <property type="component" value="Unassembled WGS sequence"/>
</dbReference>
<dbReference type="NCBIfam" id="TIGR00296">
    <property type="entry name" value="TIGR00296 family protein"/>
    <property type="match status" value="1"/>
</dbReference>
<dbReference type="InterPro" id="IPR002733">
    <property type="entry name" value="AMMECR1_domain"/>
</dbReference>
<dbReference type="InterPro" id="IPR036071">
    <property type="entry name" value="AMMECR1_dom_sf"/>
</dbReference>
<accession>A0A5N6Z032</accession>
<dbReference type="PROSITE" id="PS51112">
    <property type="entry name" value="AMMECR1"/>
    <property type="match status" value="1"/>
</dbReference>
<evidence type="ECO:0000259" key="2">
    <source>
        <dbReference type="PROSITE" id="PS51112"/>
    </source>
</evidence>
<feature type="region of interest" description="Disordered" evidence="1">
    <location>
        <begin position="98"/>
        <end position="150"/>
    </location>
</feature>
<dbReference type="OrthoDB" id="24630at2759"/>
<proteinExistence type="predicted"/>
<gene>
    <name evidence="3" type="ORF">BDV28DRAFT_137977</name>
</gene>
<protein>
    <submittedName>
        <fullName evidence="3">AMMECR1 domain-containing protein</fullName>
    </submittedName>
</protein>
<dbReference type="EMBL" id="ML739191">
    <property type="protein sequence ID" value="KAE8351031.1"/>
    <property type="molecule type" value="Genomic_DNA"/>
</dbReference>
<dbReference type="PANTHER" id="PTHR13016">
    <property type="entry name" value="AMMECR1 HOMOLOG"/>
    <property type="match status" value="1"/>
</dbReference>
<keyword evidence="4" id="KW-1185">Reference proteome</keyword>
<evidence type="ECO:0000256" key="1">
    <source>
        <dbReference type="SAM" id="MobiDB-lite"/>
    </source>
</evidence>
<dbReference type="InterPro" id="IPR023473">
    <property type="entry name" value="AMMECR1"/>
</dbReference>
<feature type="compositionally biased region" description="Low complexity" evidence="1">
    <location>
        <begin position="99"/>
        <end position="138"/>
    </location>
</feature>